<dbReference type="EMBL" id="BRXY01000306">
    <property type="protein sequence ID" value="GMH85599.1"/>
    <property type="molecule type" value="Genomic_DNA"/>
</dbReference>
<dbReference type="AlphaFoldDB" id="A0A9W7BF56"/>
<sequence length="382" mass="42599">MVFVYPIGIPLIYYQQLRQVQSKMLLDPGQKNLIGKRAWKRQDKEKEKWEFMLAEGEAEPSNDDRETWKDWEKIEHVTEDEALEFAVYIRSRNEEKHPTMTRISFLYSMYEPQCYDFEVKETVRKLLLTGDLIFLRPGSASQIVVSMLMCLGSIRTYAYYNPFVDPKTDIIAEVAQWSLFFIMFGALLIRVNMDSESLQDQGYFDAILVGVNLTPLLLPMIQQLAIMKTLKNVAVLSTVMSTVGSFFGCGGDVIAAQNQIKAHEKNFGVLSAVKEKMGRNDEEAGLELVERQGGGGGAVTLGGGDAPMPRTSKPTLVAHSSFDAYMNPALKGSSKNKNKKNGGAVVAKLENKIVEKGEAIARQIMKVDENGLLAKFDKGGGD</sequence>
<name>A0A9W7BF56_9STRA</name>
<dbReference type="OrthoDB" id="10433125at2759"/>
<evidence type="ECO:0000313" key="1">
    <source>
        <dbReference type="EMBL" id="GMH85599.1"/>
    </source>
</evidence>
<dbReference type="Proteomes" id="UP001165085">
    <property type="component" value="Unassembled WGS sequence"/>
</dbReference>
<evidence type="ECO:0000313" key="2">
    <source>
        <dbReference type="Proteomes" id="UP001165085"/>
    </source>
</evidence>
<accession>A0A9W7BF56</accession>
<organism evidence="1 2">
    <name type="scientific">Triparma strigata</name>
    <dbReference type="NCBI Taxonomy" id="1606541"/>
    <lineage>
        <taxon>Eukaryota</taxon>
        <taxon>Sar</taxon>
        <taxon>Stramenopiles</taxon>
        <taxon>Ochrophyta</taxon>
        <taxon>Bolidophyceae</taxon>
        <taxon>Parmales</taxon>
        <taxon>Triparmaceae</taxon>
        <taxon>Triparma</taxon>
    </lineage>
</organism>
<proteinExistence type="predicted"/>
<reference evidence="2" key="1">
    <citation type="journal article" date="2023" name="Commun. Biol.">
        <title>Genome analysis of Parmales, the sister group of diatoms, reveals the evolutionary specialization of diatoms from phago-mixotrophs to photoautotrophs.</title>
        <authorList>
            <person name="Ban H."/>
            <person name="Sato S."/>
            <person name="Yoshikawa S."/>
            <person name="Yamada K."/>
            <person name="Nakamura Y."/>
            <person name="Ichinomiya M."/>
            <person name="Sato N."/>
            <person name="Blanc-Mathieu R."/>
            <person name="Endo H."/>
            <person name="Kuwata A."/>
            <person name="Ogata H."/>
        </authorList>
    </citation>
    <scope>NUCLEOTIDE SEQUENCE [LARGE SCALE GENOMIC DNA]</scope>
    <source>
        <strain evidence="2">NIES 3701</strain>
    </source>
</reference>
<protein>
    <submittedName>
        <fullName evidence="1">Uncharacterized protein</fullName>
    </submittedName>
</protein>
<keyword evidence="2" id="KW-1185">Reference proteome</keyword>
<gene>
    <name evidence="1" type="ORF">TrST_g3601</name>
</gene>
<comment type="caution">
    <text evidence="1">The sequence shown here is derived from an EMBL/GenBank/DDBJ whole genome shotgun (WGS) entry which is preliminary data.</text>
</comment>